<dbReference type="InterPro" id="IPR007785">
    <property type="entry name" value="Anamorsin"/>
</dbReference>
<evidence type="ECO:0000313" key="2">
    <source>
        <dbReference type="Proteomes" id="UP000823749"/>
    </source>
</evidence>
<proteinExistence type="predicted"/>
<keyword evidence="2" id="KW-1185">Reference proteome</keyword>
<dbReference type="GO" id="GO:0051536">
    <property type="term" value="F:iron-sulfur cluster binding"/>
    <property type="evidence" value="ECO:0007669"/>
    <property type="project" value="InterPro"/>
</dbReference>
<dbReference type="GO" id="GO:0016226">
    <property type="term" value="P:iron-sulfur cluster assembly"/>
    <property type="evidence" value="ECO:0007669"/>
    <property type="project" value="InterPro"/>
</dbReference>
<dbReference type="EMBL" id="JACTNZ010000028">
    <property type="protein sequence ID" value="KAG5512953.1"/>
    <property type="molecule type" value="Genomic_DNA"/>
</dbReference>
<reference evidence="1" key="1">
    <citation type="submission" date="2020-08" db="EMBL/GenBank/DDBJ databases">
        <title>Plant Genome Project.</title>
        <authorList>
            <person name="Zhang R.-G."/>
        </authorList>
    </citation>
    <scope>NUCLEOTIDE SEQUENCE</scope>
    <source>
        <strain evidence="1">WSP0</strain>
        <tissue evidence="1">Leaf</tissue>
    </source>
</reference>
<dbReference type="PANTHER" id="PTHR13273:SF14">
    <property type="entry name" value="ANAMORSIN"/>
    <property type="match status" value="1"/>
</dbReference>
<dbReference type="Proteomes" id="UP000823749">
    <property type="component" value="Unassembled WGS sequence"/>
</dbReference>
<dbReference type="PANTHER" id="PTHR13273">
    <property type="entry name" value="ANAMORSIN"/>
    <property type="match status" value="1"/>
</dbReference>
<sequence>MVLLHQSSESAPGKMKTSLLKRKLLVAGFVDVKVFPVYSVLQSEAAHFLGVRFLVSSSSSFCPTLSGWTHSVPCYIKARKIGASFALERKPTKVLPKVQIDDDMDLIDEDSLLTEEDLKTPQLPPSRN</sequence>
<dbReference type="GO" id="GO:0005737">
    <property type="term" value="C:cytoplasm"/>
    <property type="evidence" value="ECO:0007669"/>
    <property type="project" value="InterPro"/>
</dbReference>
<dbReference type="AlphaFoldDB" id="A0AAV6HM79"/>
<accession>A0AAV6HM79</accession>
<organism evidence="1 2">
    <name type="scientific">Rhododendron griersonianum</name>
    <dbReference type="NCBI Taxonomy" id="479676"/>
    <lineage>
        <taxon>Eukaryota</taxon>
        <taxon>Viridiplantae</taxon>
        <taxon>Streptophyta</taxon>
        <taxon>Embryophyta</taxon>
        <taxon>Tracheophyta</taxon>
        <taxon>Spermatophyta</taxon>
        <taxon>Magnoliopsida</taxon>
        <taxon>eudicotyledons</taxon>
        <taxon>Gunneridae</taxon>
        <taxon>Pentapetalae</taxon>
        <taxon>asterids</taxon>
        <taxon>Ericales</taxon>
        <taxon>Ericaceae</taxon>
        <taxon>Ericoideae</taxon>
        <taxon>Rhodoreae</taxon>
        <taxon>Rhododendron</taxon>
    </lineage>
</organism>
<comment type="caution">
    <text evidence="1">The sequence shown here is derived from an EMBL/GenBank/DDBJ whole genome shotgun (WGS) entry which is preliminary data.</text>
</comment>
<gene>
    <name evidence="1" type="ORF">RHGRI_038622</name>
</gene>
<evidence type="ECO:0000313" key="1">
    <source>
        <dbReference type="EMBL" id="KAG5512953.1"/>
    </source>
</evidence>
<protein>
    <submittedName>
        <fullName evidence="1">Uncharacterized protein</fullName>
    </submittedName>
</protein>
<name>A0AAV6HM79_9ERIC</name>